<protein>
    <submittedName>
        <fullName evidence="1">Uncharacterized protein</fullName>
    </submittedName>
</protein>
<comment type="caution">
    <text evidence="1">The sequence shown here is derived from an EMBL/GenBank/DDBJ whole genome shotgun (WGS) entry which is preliminary data.</text>
</comment>
<dbReference type="EMBL" id="JARIHO010000002">
    <property type="protein sequence ID" value="KAJ7366929.1"/>
    <property type="molecule type" value="Genomic_DNA"/>
</dbReference>
<evidence type="ECO:0000313" key="2">
    <source>
        <dbReference type="Proteomes" id="UP001218218"/>
    </source>
</evidence>
<dbReference type="Proteomes" id="UP001218218">
    <property type="component" value="Unassembled WGS sequence"/>
</dbReference>
<name>A0AAD7AS44_9AGAR</name>
<keyword evidence="2" id="KW-1185">Reference proteome</keyword>
<reference evidence="1" key="1">
    <citation type="submission" date="2023-03" db="EMBL/GenBank/DDBJ databases">
        <title>Massive genome expansion in bonnet fungi (Mycena s.s.) driven by repeated elements and novel gene families across ecological guilds.</title>
        <authorList>
            <consortium name="Lawrence Berkeley National Laboratory"/>
            <person name="Harder C.B."/>
            <person name="Miyauchi S."/>
            <person name="Viragh M."/>
            <person name="Kuo A."/>
            <person name="Thoen E."/>
            <person name="Andreopoulos B."/>
            <person name="Lu D."/>
            <person name="Skrede I."/>
            <person name="Drula E."/>
            <person name="Henrissat B."/>
            <person name="Morin E."/>
            <person name="Kohler A."/>
            <person name="Barry K."/>
            <person name="LaButti K."/>
            <person name="Morin E."/>
            <person name="Salamov A."/>
            <person name="Lipzen A."/>
            <person name="Mereny Z."/>
            <person name="Hegedus B."/>
            <person name="Baldrian P."/>
            <person name="Stursova M."/>
            <person name="Weitz H."/>
            <person name="Taylor A."/>
            <person name="Grigoriev I.V."/>
            <person name="Nagy L.G."/>
            <person name="Martin F."/>
            <person name="Kauserud H."/>
        </authorList>
    </citation>
    <scope>NUCLEOTIDE SEQUENCE</scope>
    <source>
        <strain evidence="1">CBHHK002</strain>
    </source>
</reference>
<organism evidence="1 2">
    <name type="scientific">Mycena albidolilacea</name>
    <dbReference type="NCBI Taxonomy" id="1033008"/>
    <lineage>
        <taxon>Eukaryota</taxon>
        <taxon>Fungi</taxon>
        <taxon>Dikarya</taxon>
        <taxon>Basidiomycota</taxon>
        <taxon>Agaricomycotina</taxon>
        <taxon>Agaricomycetes</taxon>
        <taxon>Agaricomycetidae</taxon>
        <taxon>Agaricales</taxon>
        <taxon>Marasmiineae</taxon>
        <taxon>Mycenaceae</taxon>
        <taxon>Mycena</taxon>
    </lineage>
</organism>
<dbReference type="AlphaFoldDB" id="A0AAD7AS44"/>
<accession>A0AAD7AS44</accession>
<sequence length="126" mass="13722">MSTPSVPKDRFHIMGIYMVPPQLPKKASEDKIAALIDELLLLPVVEGNALKVEMIVQNDLSNEHVKPTGYAPTPAEDPVIIVTLQTETPDHFMAMVEDPAVQKVVASAKESGLLDASTPRRTGFTM</sequence>
<gene>
    <name evidence="1" type="ORF">DFH08DRAFT_929643</name>
</gene>
<proteinExistence type="predicted"/>
<evidence type="ECO:0000313" key="1">
    <source>
        <dbReference type="EMBL" id="KAJ7366929.1"/>
    </source>
</evidence>